<feature type="transmembrane region" description="Helical" evidence="4">
    <location>
        <begin position="306"/>
        <end position="333"/>
    </location>
</feature>
<proteinExistence type="inferred from homology"/>
<protein>
    <submittedName>
        <fullName evidence="5">Glycosyltransferase family 2 protein</fullName>
    </submittedName>
</protein>
<dbReference type="AlphaFoldDB" id="A0A949WS74"/>
<evidence type="ECO:0000256" key="4">
    <source>
        <dbReference type="SAM" id="Phobius"/>
    </source>
</evidence>
<feature type="transmembrane region" description="Helical" evidence="4">
    <location>
        <begin position="12"/>
        <end position="36"/>
    </location>
</feature>
<evidence type="ECO:0000256" key="2">
    <source>
        <dbReference type="ARBA" id="ARBA00022676"/>
    </source>
</evidence>
<evidence type="ECO:0000313" key="5">
    <source>
        <dbReference type="EMBL" id="MBV7274850.1"/>
    </source>
</evidence>
<dbReference type="CDD" id="cd06438">
    <property type="entry name" value="EpsO_like"/>
    <property type="match status" value="1"/>
</dbReference>
<reference evidence="5" key="1">
    <citation type="submission" date="2020-12" db="EMBL/GenBank/DDBJ databases">
        <title>Clostridium thailandense sp. nov., a novel acetogenic bacterium isolated from peat land soil in Thailand.</title>
        <authorList>
            <person name="Chaikitkaew S."/>
            <person name="Birkeland N.K."/>
        </authorList>
    </citation>
    <scope>NUCLEOTIDE SEQUENCE</scope>
    <source>
        <strain evidence="5">PL3</strain>
    </source>
</reference>
<dbReference type="GO" id="GO:0016757">
    <property type="term" value="F:glycosyltransferase activity"/>
    <property type="evidence" value="ECO:0007669"/>
    <property type="project" value="UniProtKB-KW"/>
</dbReference>
<evidence type="ECO:0000256" key="1">
    <source>
        <dbReference type="ARBA" id="ARBA00006739"/>
    </source>
</evidence>
<keyword evidence="2" id="KW-0328">Glycosyltransferase</keyword>
<dbReference type="Pfam" id="PF13641">
    <property type="entry name" value="Glyco_tranf_2_3"/>
    <property type="match status" value="1"/>
</dbReference>
<organism evidence="5 6">
    <name type="scientific">Clostridium thailandense</name>
    <dbReference type="NCBI Taxonomy" id="2794346"/>
    <lineage>
        <taxon>Bacteria</taxon>
        <taxon>Bacillati</taxon>
        <taxon>Bacillota</taxon>
        <taxon>Clostridia</taxon>
        <taxon>Eubacteriales</taxon>
        <taxon>Clostridiaceae</taxon>
        <taxon>Clostridium</taxon>
    </lineage>
</organism>
<dbReference type="PANTHER" id="PTHR43630">
    <property type="entry name" value="POLY-BETA-1,6-N-ACETYL-D-GLUCOSAMINE SYNTHASE"/>
    <property type="match status" value="1"/>
</dbReference>
<comment type="caution">
    <text evidence="5">The sequence shown here is derived from an EMBL/GenBank/DDBJ whole genome shotgun (WGS) entry which is preliminary data.</text>
</comment>
<dbReference type="EMBL" id="JAEEGC010000100">
    <property type="protein sequence ID" value="MBV7274850.1"/>
    <property type="molecule type" value="Genomic_DNA"/>
</dbReference>
<feature type="transmembrane region" description="Helical" evidence="4">
    <location>
        <begin position="464"/>
        <end position="483"/>
    </location>
</feature>
<dbReference type="PANTHER" id="PTHR43630:SF1">
    <property type="entry name" value="POLY-BETA-1,6-N-ACETYL-D-GLUCOSAMINE SYNTHASE"/>
    <property type="match status" value="1"/>
</dbReference>
<keyword evidence="6" id="KW-1185">Reference proteome</keyword>
<name>A0A949WS74_9CLOT</name>
<keyword evidence="4" id="KW-0812">Transmembrane</keyword>
<dbReference type="Proteomes" id="UP000694308">
    <property type="component" value="Unassembled WGS sequence"/>
</dbReference>
<keyword evidence="3" id="KW-0808">Transferase</keyword>
<keyword evidence="4" id="KW-0472">Membrane</keyword>
<feature type="transmembrane region" description="Helical" evidence="4">
    <location>
        <begin position="433"/>
        <end position="452"/>
    </location>
</feature>
<sequence length="505" mass="58270">MKESILKFIVSFVIGITTKSITIFQISVFTITMYYLMLSLFGFYKKDDREVDNCKLQKKFALLVAAHNEEMVVGKIVDSLKELDYPKELYDIFVIADNCTDETADIARRHGGNVYERKVPDKRGKGYALEWMFDIIFRMDTQYDAIAIFDADNLVSKNFLKEMNYKLLKGYKVVQGYIDSKNPDDSWITQSYSISFWATNRLFQLGRENLGLSSQIGGTGFCLDTEILKKLGWGSTCLTEDLEFTCKLVLNGHKVGWAHNAVVYDEKPLTLKQSWNQRKRWMQGFADVSSRFFLKLMKKAIKERNFVALDCALYTMQPYLTLFIGVSAVLTLLQNNSTGLGIPTMNQLISNPNVWIIFSICQFLFTPLVMVLESKLSKKMFAAFTLYSLNIVVFLQVFAFLRDKYPKVLSAYHLSAITMDKNMNASVTPTFEYTIFATIAYIAIFIIIIGMIDRKRSLKIFVWYLLYGIYTLTWIPITIQGIMDKNNKEWSHTKHVRQISIQEVE</sequence>
<feature type="transmembrane region" description="Helical" evidence="4">
    <location>
        <begin position="384"/>
        <end position="401"/>
    </location>
</feature>
<comment type="similarity">
    <text evidence="1">Belongs to the glycosyltransferase 2 family.</text>
</comment>
<evidence type="ECO:0000256" key="3">
    <source>
        <dbReference type="ARBA" id="ARBA00022679"/>
    </source>
</evidence>
<accession>A0A949WS74</accession>
<evidence type="ECO:0000313" key="6">
    <source>
        <dbReference type="Proteomes" id="UP000694308"/>
    </source>
</evidence>
<feature type="transmembrane region" description="Helical" evidence="4">
    <location>
        <begin position="353"/>
        <end position="372"/>
    </location>
</feature>
<keyword evidence="4" id="KW-1133">Transmembrane helix</keyword>
<gene>
    <name evidence="5" type="ORF">I6U48_18290</name>
</gene>